<accession>A0A0E9RDZ3</accession>
<dbReference type="AlphaFoldDB" id="A0A0E9RDZ3"/>
<proteinExistence type="predicted"/>
<dbReference type="EMBL" id="GBXM01081288">
    <property type="protein sequence ID" value="JAH27289.1"/>
    <property type="molecule type" value="Transcribed_RNA"/>
</dbReference>
<reference evidence="1" key="1">
    <citation type="submission" date="2014-11" db="EMBL/GenBank/DDBJ databases">
        <authorList>
            <person name="Amaro Gonzalez C."/>
        </authorList>
    </citation>
    <scope>NUCLEOTIDE SEQUENCE</scope>
</reference>
<sequence>MQFTDTPTNQTRFIYSFISLPIRCVWGRSLVGRT</sequence>
<protein>
    <submittedName>
        <fullName evidence="1">Uncharacterized protein</fullName>
    </submittedName>
</protein>
<name>A0A0E9RDZ3_ANGAN</name>
<reference evidence="1" key="2">
    <citation type="journal article" date="2015" name="Fish Shellfish Immunol.">
        <title>Early steps in the European eel (Anguilla anguilla)-Vibrio vulnificus interaction in the gills: Role of the RtxA13 toxin.</title>
        <authorList>
            <person name="Callol A."/>
            <person name="Pajuelo D."/>
            <person name="Ebbesson L."/>
            <person name="Teles M."/>
            <person name="MacKenzie S."/>
            <person name="Amaro C."/>
        </authorList>
    </citation>
    <scope>NUCLEOTIDE SEQUENCE</scope>
</reference>
<evidence type="ECO:0000313" key="1">
    <source>
        <dbReference type="EMBL" id="JAH27289.1"/>
    </source>
</evidence>
<organism evidence="1">
    <name type="scientific">Anguilla anguilla</name>
    <name type="common">European freshwater eel</name>
    <name type="synonym">Muraena anguilla</name>
    <dbReference type="NCBI Taxonomy" id="7936"/>
    <lineage>
        <taxon>Eukaryota</taxon>
        <taxon>Metazoa</taxon>
        <taxon>Chordata</taxon>
        <taxon>Craniata</taxon>
        <taxon>Vertebrata</taxon>
        <taxon>Euteleostomi</taxon>
        <taxon>Actinopterygii</taxon>
        <taxon>Neopterygii</taxon>
        <taxon>Teleostei</taxon>
        <taxon>Anguilliformes</taxon>
        <taxon>Anguillidae</taxon>
        <taxon>Anguilla</taxon>
    </lineage>
</organism>